<dbReference type="OrthoDB" id="2143914at2759"/>
<name>G8YGM3_PICSO</name>
<dbReference type="InParanoid" id="G8YGM3"/>
<dbReference type="AlphaFoldDB" id="G8YGM3"/>
<gene>
    <name evidence="5" type="primary">Piso0_002901</name>
    <name evidence="4" type="ORF">GNLVRS01_PISO0G00512g</name>
    <name evidence="5" type="ORF">GNLVRS01_PISO0H00513g</name>
</gene>
<evidence type="ECO:0000256" key="1">
    <source>
        <dbReference type="SAM" id="MobiDB-lite"/>
    </source>
</evidence>
<dbReference type="SUPFAM" id="SSF46689">
    <property type="entry name" value="Homeodomain-like"/>
    <property type="match status" value="1"/>
</dbReference>
<protein>
    <submittedName>
        <fullName evidence="5">Piso0_002901 protein</fullName>
    </submittedName>
</protein>
<dbReference type="EMBL" id="FO082052">
    <property type="protein sequence ID" value="CCE80575.1"/>
    <property type="molecule type" value="Genomic_DNA"/>
</dbReference>
<evidence type="ECO:0000259" key="3">
    <source>
        <dbReference type="PROSITE" id="PS51294"/>
    </source>
</evidence>
<dbReference type="CDD" id="cd00167">
    <property type="entry name" value="SANT"/>
    <property type="match status" value="1"/>
</dbReference>
<reference evidence="6" key="2">
    <citation type="journal article" date="2012" name="G3 (Bethesda)">
        <title>Pichia sorbitophila, an interspecies yeast hybrid reveals early steps of genome resolution following polyploidization.</title>
        <authorList>
            <person name="Leh Louis V."/>
            <person name="Despons L."/>
            <person name="Friedrich A."/>
            <person name="Martin T."/>
            <person name="Durrens P."/>
            <person name="Casaregola S."/>
            <person name="Neuveglise C."/>
            <person name="Fairhead C."/>
            <person name="Marck C."/>
            <person name="Cruz J.A."/>
            <person name="Straub M.L."/>
            <person name="Kugler V."/>
            <person name="Sacerdot C."/>
            <person name="Uzunov Z."/>
            <person name="Thierry A."/>
            <person name="Weiss S."/>
            <person name="Bleykasten C."/>
            <person name="De Montigny J."/>
            <person name="Jacques N."/>
            <person name="Jung P."/>
            <person name="Lemaire M."/>
            <person name="Mallet S."/>
            <person name="Morel G."/>
            <person name="Richard G.F."/>
            <person name="Sarkar A."/>
            <person name="Savel G."/>
            <person name="Schacherer J."/>
            <person name="Seret M.L."/>
            <person name="Talla E."/>
            <person name="Samson G."/>
            <person name="Jubin C."/>
            <person name="Poulain J."/>
            <person name="Vacherie B."/>
            <person name="Barbe V."/>
            <person name="Pelletier E."/>
            <person name="Sherman D.J."/>
            <person name="Westhof E."/>
            <person name="Weissenbach J."/>
            <person name="Baret P.V."/>
            <person name="Wincker P."/>
            <person name="Gaillardin C."/>
            <person name="Dujon B."/>
            <person name="Souciet J.L."/>
        </authorList>
    </citation>
    <scope>NUCLEOTIDE SEQUENCE [LARGE SCALE GENOMIC DNA]</scope>
    <source>
        <strain evidence="6">ATCC MYA-4447 / BCRC 22081 / CBS 7064 / NBRC 10061 / NRRL Y-12695</strain>
    </source>
</reference>
<dbReference type="Proteomes" id="UP000005222">
    <property type="component" value="Chromosome G"/>
</dbReference>
<evidence type="ECO:0000313" key="5">
    <source>
        <dbReference type="EMBL" id="CCE80575.1"/>
    </source>
</evidence>
<feature type="compositionally biased region" description="Low complexity" evidence="1">
    <location>
        <begin position="131"/>
        <end position="162"/>
    </location>
</feature>
<organism evidence="5 6">
    <name type="scientific">Pichia sorbitophila (strain ATCC MYA-4447 / BCRC 22081 / CBS 7064 / NBRC 10061 / NRRL Y-12695)</name>
    <name type="common">Hybrid yeast</name>
    <dbReference type="NCBI Taxonomy" id="559304"/>
    <lineage>
        <taxon>Eukaryota</taxon>
        <taxon>Fungi</taxon>
        <taxon>Dikarya</taxon>
        <taxon>Ascomycota</taxon>
        <taxon>Saccharomycotina</taxon>
        <taxon>Pichiomycetes</taxon>
        <taxon>Debaryomycetaceae</taxon>
        <taxon>Millerozyma</taxon>
    </lineage>
</organism>
<feature type="domain" description="Myb-like" evidence="2">
    <location>
        <begin position="75"/>
        <end position="125"/>
    </location>
</feature>
<dbReference type="HOGENOM" id="CLU_1496778_0_0_1"/>
<dbReference type="Pfam" id="PF13921">
    <property type="entry name" value="Myb_DNA-bind_6"/>
    <property type="match status" value="1"/>
</dbReference>
<dbReference type="Proteomes" id="UP000005222">
    <property type="component" value="Chromosome H"/>
</dbReference>
<dbReference type="InterPro" id="IPR001005">
    <property type="entry name" value="SANT/Myb"/>
</dbReference>
<keyword evidence="6" id="KW-1185">Reference proteome</keyword>
<dbReference type="PROSITE" id="PS51294">
    <property type="entry name" value="HTH_MYB"/>
    <property type="match status" value="1"/>
</dbReference>
<dbReference type="eggNOG" id="ENOG502S97Y">
    <property type="taxonomic scope" value="Eukaryota"/>
</dbReference>
<evidence type="ECO:0000259" key="2">
    <source>
        <dbReference type="PROSITE" id="PS50090"/>
    </source>
</evidence>
<feature type="domain" description="HTH myb-type" evidence="3">
    <location>
        <begin position="75"/>
        <end position="129"/>
    </location>
</feature>
<dbReference type="STRING" id="559304.G8YGM3"/>
<evidence type="ECO:0000313" key="6">
    <source>
        <dbReference type="Proteomes" id="UP000005222"/>
    </source>
</evidence>
<accession>G8YGM3</accession>
<feature type="region of interest" description="Disordered" evidence="1">
    <location>
        <begin position="130"/>
        <end position="180"/>
    </location>
</feature>
<dbReference type="InterPro" id="IPR017930">
    <property type="entry name" value="Myb_dom"/>
</dbReference>
<dbReference type="InterPro" id="IPR009057">
    <property type="entry name" value="Homeodomain-like_sf"/>
</dbReference>
<proteinExistence type="predicted"/>
<dbReference type="SMART" id="SM00717">
    <property type="entry name" value="SANT"/>
    <property type="match status" value="1"/>
</dbReference>
<dbReference type="PROSITE" id="PS50090">
    <property type="entry name" value="MYB_LIKE"/>
    <property type="match status" value="1"/>
</dbReference>
<dbReference type="Gene3D" id="1.10.10.60">
    <property type="entry name" value="Homeodomain-like"/>
    <property type="match status" value="1"/>
</dbReference>
<sequence>MSVMMPTPGQFNQYSRIGSQHGAQGDEYMTVYYGAGYPYMMPHNQWYFHPYNQEQQPYFAYMSAPGSAVVDSNRRHSKHFSTWTKEEDVLLRELKEVRKMGWRQISVYFNDRTPNACQFRWRRLVSSNVNSASQDSRSNSDSDTESSCVADESSSNVSRNSSITPSETKKSHTSIDFLLN</sequence>
<reference evidence="5" key="1">
    <citation type="submission" date="2011-10" db="EMBL/GenBank/DDBJ databases">
        <authorList>
            <person name="Genoscope - CEA"/>
        </authorList>
    </citation>
    <scope>NUCLEOTIDE SEQUENCE</scope>
</reference>
<dbReference type="EMBL" id="FO082053">
    <property type="protein sequence ID" value="CCE79810.1"/>
    <property type="molecule type" value="Genomic_DNA"/>
</dbReference>
<evidence type="ECO:0000313" key="4">
    <source>
        <dbReference type="EMBL" id="CCE79810.1"/>
    </source>
</evidence>